<name>A0A9P1KH33_9CYAN</name>
<sequence>MTGVGEGMRRHQFRERWGGKLEPKPTETVVGCKIVRTLTTCTVSHA</sequence>
<evidence type="ECO:0000313" key="2">
    <source>
        <dbReference type="EMBL" id="CDM95673.1"/>
    </source>
</evidence>
<protein>
    <submittedName>
        <fullName evidence="2">Uncharacterized protein</fullName>
    </submittedName>
</protein>
<reference evidence="2 3" key="1">
    <citation type="submission" date="2014-02" db="EMBL/GenBank/DDBJ databases">
        <authorList>
            <person name="Genoscope - CEA"/>
        </authorList>
    </citation>
    <scope>NUCLEOTIDE SEQUENCE [LARGE SCALE GENOMIC DNA]</scope>
    <source>
        <strain evidence="2 3">PCC 8005</strain>
    </source>
</reference>
<proteinExistence type="predicted"/>
<evidence type="ECO:0000313" key="3">
    <source>
        <dbReference type="Proteomes" id="UP000032946"/>
    </source>
</evidence>
<dbReference type="Proteomes" id="UP000032946">
    <property type="component" value="Chromosome"/>
</dbReference>
<gene>
    <name evidence="2" type="ORF">ARTHRO_40078</name>
</gene>
<dbReference type="EMBL" id="FO818640">
    <property type="protein sequence ID" value="CDM95673.1"/>
    <property type="molecule type" value="Genomic_DNA"/>
</dbReference>
<dbReference type="AlphaFoldDB" id="A0A9P1KH33"/>
<accession>A0A9P1KH33</accession>
<feature type="region of interest" description="Disordered" evidence="1">
    <location>
        <begin position="1"/>
        <end position="22"/>
    </location>
</feature>
<keyword evidence="3" id="KW-1185">Reference proteome</keyword>
<evidence type="ECO:0000256" key="1">
    <source>
        <dbReference type="SAM" id="MobiDB-lite"/>
    </source>
</evidence>
<organism evidence="2 3">
    <name type="scientific">Limnospira indica PCC 8005</name>
    <dbReference type="NCBI Taxonomy" id="376219"/>
    <lineage>
        <taxon>Bacteria</taxon>
        <taxon>Bacillati</taxon>
        <taxon>Cyanobacteriota</taxon>
        <taxon>Cyanophyceae</taxon>
        <taxon>Oscillatoriophycideae</taxon>
        <taxon>Oscillatoriales</taxon>
        <taxon>Sirenicapillariaceae</taxon>
        <taxon>Limnospira</taxon>
    </lineage>
</organism>